<dbReference type="Pfam" id="PF13265">
    <property type="entry name" value="DUF4056"/>
    <property type="match status" value="1"/>
</dbReference>
<dbReference type="InterPro" id="IPR025130">
    <property type="entry name" value="DUF4056"/>
</dbReference>
<comment type="caution">
    <text evidence="2">The sequence shown here is derived from an EMBL/GenBank/DDBJ whole genome shotgun (WGS) entry which is preliminary data.</text>
</comment>
<dbReference type="PROSITE" id="PS51257">
    <property type="entry name" value="PROKAR_LIPOPROTEIN"/>
    <property type="match status" value="1"/>
</dbReference>
<accession>A0A557NZB0</accession>
<feature type="chain" id="PRO_5021834961" evidence="1">
    <location>
        <begin position="28"/>
        <end position="400"/>
    </location>
</feature>
<dbReference type="Proteomes" id="UP000319828">
    <property type="component" value="Unassembled WGS sequence"/>
</dbReference>
<dbReference type="EMBL" id="VMKJ01000037">
    <property type="protein sequence ID" value="TVO33729.1"/>
    <property type="molecule type" value="Genomic_DNA"/>
</dbReference>
<keyword evidence="1" id="KW-0732">Signal</keyword>
<reference evidence="2 3" key="1">
    <citation type="submission" date="2019-07" db="EMBL/GenBank/DDBJ databases">
        <title>The draft genome sequence of Vibrio algivorus M1486.</title>
        <authorList>
            <person name="Meng X."/>
        </authorList>
    </citation>
    <scope>NUCLEOTIDE SEQUENCE [LARGE SCALE GENOMIC DNA]</scope>
    <source>
        <strain evidence="2 3">M1486</strain>
    </source>
</reference>
<gene>
    <name evidence="2" type="ORF">FOF44_14540</name>
</gene>
<evidence type="ECO:0000313" key="2">
    <source>
        <dbReference type="EMBL" id="TVO33729.1"/>
    </source>
</evidence>
<feature type="signal peptide" evidence="1">
    <location>
        <begin position="1"/>
        <end position="27"/>
    </location>
</feature>
<dbReference type="RefSeq" id="WP_144388865.1">
    <property type="nucleotide sequence ID" value="NZ_CANNCB010000052.1"/>
</dbReference>
<proteinExistence type="predicted"/>
<dbReference type="AlphaFoldDB" id="A0A557NZB0"/>
<dbReference type="OrthoDB" id="1164519at2"/>
<evidence type="ECO:0000256" key="1">
    <source>
        <dbReference type="SAM" id="SignalP"/>
    </source>
</evidence>
<name>A0A557NZB0_9VIBR</name>
<evidence type="ECO:0000313" key="3">
    <source>
        <dbReference type="Proteomes" id="UP000319828"/>
    </source>
</evidence>
<sequence>MFSNKKQSMAALWVTILLSGCSTYSWTETSQPQPGDVAAMLSAEAPVPQGNLTTSTDFDLPGSVRPCCAFGNRQHVEVGKVKVPFFQLPNTADIDDIGPHIYSSSQFSMRDNDTTGSLQGEHNGVLYTLQGGFIDLAHVRDTADNTTGLFYKIYPKLGQAFTITLEPELGEREIHFQAFDTSHLTAAQKRRLSIELAAYYGFKMAQGHEISQWHGYKSFPLFPELVSAYSLEDLYSNMLGAKIASKLLVEELSLSVDDYNRNMSIWLYKTLQYLQPLSKELSSQAFDAVDGTWWDSETPIPEKYMILKRNYNLTMQQTPALLSEVDAASRPNSNLVAMIDDDIQPLTLSLTNQDFGIVFDDVSKMTMKIEDKYRDSFTNHIPEHLYPDYILNTQVYTRDH</sequence>
<organism evidence="2 3">
    <name type="scientific">Vibrio algivorus</name>
    <dbReference type="NCBI Taxonomy" id="1667024"/>
    <lineage>
        <taxon>Bacteria</taxon>
        <taxon>Pseudomonadati</taxon>
        <taxon>Pseudomonadota</taxon>
        <taxon>Gammaproteobacteria</taxon>
        <taxon>Vibrionales</taxon>
        <taxon>Vibrionaceae</taxon>
        <taxon>Vibrio</taxon>
    </lineage>
</organism>
<protein>
    <submittedName>
        <fullName evidence="2">DUF4056 domain-containing protein</fullName>
    </submittedName>
</protein>